<keyword evidence="2" id="KW-0963">Cytoplasm</keyword>
<accession>A0A3N9TDY9</accession>
<dbReference type="Gene3D" id="1.25.40.10">
    <property type="entry name" value="Tetratricopeptide repeat domain"/>
    <property type="match status" value="1"/>
</dbReference>
<evidence type="ECO:0000256" key="2">
    <source>
        <dbReference type="ARBA" id="ARBA00022490"/>
    </source>
</evidence>
<keyword evidence="6" id="KW-0472">Membrane</keyword>
<dbReference type="Proteomes" id="UP000281112">
    <property type="component" value="Unassembled WGS sequence"/>
</dbReference>
<dbReference type="GO" id="GO:0005737">
    <property type="term" value="C:cytoplasm"/>
    <property type="evidence" value="ECO:0007669"/>
    <property type="project" value="UniProtKB-SubCell"/>
</dbReference>
<evidence type="ECO:0000256" key="3">
    <source>
        <dbReference type="ARBA" id="ARBA00022737"/>
    </source>
</evidence>
<evidence type="ECO:0000256" key="4">
    <source>
        <dbReference type="ARBA" id="ARBA00022803"/>
    </source>
</evidence>
<dbReference type="PANTHER" id="PTHR46630:SF1">
    <property type="entry name" value="TETRATRICOPEPTIDE REPEAT PROTEIN 29"/>
    <property type="match status" value="1"/>
</dbReference>
<dbReference type="SMART" id="SM00028">
    <property type="entry name" value="TPR"/>
    <property type="match status" value="4"/>
</dbReference>
<dbReference type="PROSITE" id="PS51257">
    <property type="entry name" value="PROKAR_LIPOPROTEIN"/>
    <property type="match status" value="1"/>
</dbReference>
<evidence type="ECO:0000313" key="7">
    <source>
        <dbReference type="EMBL" id="RQW62437.1"/>
    </source>
</evidence>
<keyword evidence="6" id="KW-1133">Transmembrane helix</keyword>
<comment type="subcellular location">
    <subcellularLocation>
        <location evidence="1">Cytoplasm</location>
    </subcellularLocation>
</comment>
<proteinExistence type="inferred from homology"/>
<dbReference type="Pfam" id="PF13424">
    <property type="entry name" value="TPR_12"/>
    <property type="match status" value="1"/>
</dbReference>
<dbReference type="SUPFAM" id="SSF48452">
    <property type="entry name" value="TPR-like"/>
    <property type="match status" value="2"/>
</dbReference>
<keyword evidence="3" id="KW-0677">Repeat</keyword>
<dbReference type="OrthoDB" id="5900357at2"/>
<comment type="caution">
    <text evidence="7">The sequence shown here is derived from an EMBL/GenBank/DDBJ whole genome shotgun (WGS) entry which is preliminary data.</text>
</comment>
<dbReference type="RefSeq" id="WP_124937977.1">
    <property type="nucleotide sequence ID" value="NZ_RJVQ01000006.1"/>
</dbReference>
<reference evidence="7 8" key="1">
    <citation type="submission" date="2018-11" db="EMBL/GenBank/DDBJ databases">
        <title>Vibrio LJC006 sp. nov., isolated from seawater during the bloom of the enteromorpha.</title>
        <authorList>
            <person name="Liang J."/>
        </authorList>
    </citation>
    <scope>NUCLEOTIDE SEQUENCE [LARGE SCALE GENOMIC DNA]</scope>
    <source>
        <strain evidence="7 8">LJC006</strain>
    </source>
</reference>
<dbReference type="InterPro" id="IPR011990">
    <property type="entry name" value="TPR-like_helical_dom_sf"/>
</dbReference>
<evidence type="ECO:0000313" key="8">
    <source>
        <dbReference type="Proteomes" id="UP000281112"/>
    </source>
</evidence>
<dbReference type="PANTHER" id="PTHR46630">
    <property type="entry name" value="TETRATRICOPEPTIDE REPEAT PROTEIN 29"/>
    <property type="match status" value="1"/>
</dbReference>
<feature type="transmembrane region" description="Helical" evidence="6">
    <location>
        <begin position="488"/>
        <end position="505"/>
    </location>
</feature>
<dbReference type="InterPro" id="IPR019734">
    <property type="entry name" value="TPR_rpt"/>
</dbReference>
<dbReference type="Pfam" id="PF13181">
    <property type="entry name" value="TPR_8"/>
    <property type="match status" value="2"/>
</dbReference>
<name>A0A3N9TDY9_9VIBR</name>
<organism evidence="7 8">
    <name type="scientific">Vibrio viridaestus</name>
    <dbReference type="NCBI Taxonomy" id="2487322"/>
    <lineage>
        <taxon>Bacteria</taxon>
        <taxon>Pseudomonadati</taxon>
        <taxon>Pseudomonadota</taxon>
        <taxon>Gammaproteobacteria</taxon>
        <taxon>Vibrionales</taxon>
        <taxon>Vibrionaceae</taxon>
        <taxon>Vibrio</taxon>
    </lineage>
</organism>
<keyword evidence="4" id="KW-0802">TPR repeat</keyword>
<dbReference type="AlphaFoldDB" id="A0A3N9TDY9"/>
<dbReference type="InterPro" id="IPR051476">
    <property type="entry name" value="Bac_ResReg_Asp_Phosphatase"/>
</dbReference>
<evidence type="ECO:0000256" key="6">
    <source>
        <dbReference type="SAM" id="Phobius"/>
    </source>
</evidence>
<keyword evidence="8" id="KW-1185">Reference proteome</keyword>
<evidence type="ECO:0000256" key="1">
    <source>
        <dbReference type="ARBA" id="ARBA00004496"/>
    </source>
</evidence>
<comment type="similarity">
    <text evidence="5">Belongs to the Rap family.</text>
</comment>
<protein>
    <submittedName>
        <fullName evidence="7">Tetratricopeptide repeat protein</fullName>
    </submittedName>
</protein>
<evidence type="ECO:0000256" key="5">
    <source>
        <dbReference type="ARBA" id="ARBA00038253"/>
    </source>
</evidence>
<keyword evidence="6" id="KW-0812">Transmembrane</keyword>
<sequence length="755" mass="86441">MFDRLWRSFIILALTLTSCSLWAEGYVSSTLNEANVLVEISPQQARDLIEKYLTERKLAEASEKTPSNVARGENDARIRTPASTVEALQILADAEFKLGNHDSAFKYIAQAKKLAKTNSLAILELDIALQSAQLQWEMTGDASEARAQLRFLSSLIENLKNAKPLTQGIQYHILMLRAQIASQENENELAVMLFTQAKPYVDKSASPKNKIDYHLAVGTHYLQHRNYNLALSELLIAYWSAVETNSSAQLAKANTLLARLFENRHVYDQALIYLSQAADFYDNYENSPVLATILNQMGNIYFRQGRYNLALVHYLNVLDHQKVDQNLAQFIAVRINLAATYIQLYNYPVAEDYLDLATSLLADTNLTALKAQAALLEARLDYHQSLLDKSESKVSSALMLAKRASDHQTELESYLLLSHIYEQKKDFKNALDYERKYNALAKAQQITLNQISEDAFNQQKEFVEQTLHLVGQEKKLKKKETDYNKLESITYVLFTIAFIFFLIILRRGVKIHRQNAEIDQINEHLFTHSRSQLSNLRMLSANLPNSLRKSSRTYEQWHIGELIHEPLNDRLRFAMIDIPFLRNMYLEYGFTAGMELELAFGEYLKSKLGNNTRLFHFTDANLLYVENNLDRDAPPQELFDKIKLWIDEFQPSRSLNRIIRMGIADYPFLPKAYTTINDKELLDILLMATSVSRDLSIQDKTSHWVHLKAIDNAPAASFASNNIRRACKQAINQGLIKVHSSHSNDDIIKKLLKND</sequence>
<dbReference type="EMBL" id="RJVQ01000006">
    <property type="protein sequence ID" value="RQW62437.1"/>
    <property type="molecule type" value="Genomic_DNA"/>
</dbReference>
<gene>
    <name evidence="7" type="ORF">EES38_14790</name>
</gene>